<reference evidence="1" key="1">
    <citation type="journal article" date="2021" name="Proc. Natl. Acad. Sci. U.S.A.">
        <title>A Catalog of Tens of Thousands of Viruses from Human Metagenomes Reveals Hidden Associations with Chronic Diseases.</title>
        <authorList>
            <person name="Tisza M.J."/>
            <person name="Buck C.B."/>
        </authorList>
    </citation>
    <scope>NUCLEOTIDE SEQUENCE</scope>
    <source>
        <strain evidence="1">CtmTU3</strain>
    </source>
</reference>
<protein>
    <submittedName>
        <fullName evidence="1">Uncharacterized protein</fullName>
    </submittedName>
</protein>
<organism evidence="1">
    <name type="scientific">Siphoviridae sp. ctmTU3</name>
    <dbReference type="NCBI Taxonomy" id="2826453"/>
    <lineage>
        <taxon>Viruses</taxon>
        <taxon>Duplodnaviria</taxon>
        <taxon>Heunggongvirae</taxon>
        <taxon>Uroviricota</taxon>
        <taxon>Caudoviricetes</taxon>
    </lineage>
</organism>
<proteinExistence type="predicted"/>
<dbReference type="EMBL" id="BK015169">
    <property type="protein sequence ID" value="DAD93883.1"/>
    <property type="molecule type" value="Genomic_DNA"/>
</dbReference>
<accession>A0A8S5NIG7</accession>
<name>A0A8S5NIG7_9CAUD</name>
<evidence type="ECO:0000313" key="1">
    <source>
        <dbReference type="EMBL" id="DAD93883.1"/>
    </source>
</evidence>
<sequence>MFPNIIVPKILYLQAFAHSSKFHLLVTINKIRIMKMKCGKSLQNR</sequence>